<keyword evidence="8" id="KW-0325">Glycoprotein</keyword>
<feature type="chain" id="PRO_5001644358" description="Ionotropic glutamate receptor C-terminal domain-containing protein" evidence="10">
    <location>
        <begin position="17"/>
        <end position="659"/>
    </location>
</feature>
<evidence type="ECO:0000256" key="10">
    <source>
        <dbReference type="SAM" id="SignalP"/>
    </source>
</evidence>
<evidence type="ECO:0000256" key="9">
    <source>
        <dbReference type="SAM" id="Phobius"/>
    </source>
</evidence>
<evidence type="ECO:0000259" key="11">
    <source>
        <dbReference type="Pfam" id="PF00060"/>
    </source>
</evidence>
<dbReference type="InParanoid" id="A0A067QT80"/>
<evidence type="ECO:0000256" key="6">
    <source>
        <dbReference type="ARBA" id="ARBA00023136"/>
    </source>
</evidence>
<organism evidence="12 13">
    <name type="scientific">Zootermopsis nevadensis</name>
    <name type="common">Dampwood termite</name>
    <dbReference type="NCBI Taxonomy" id="136037"/>
    <lineage>
        <taxon>Eukaryota</taxon>
        <taxon>Metazoa</taxon>
        <taxon>Ecdysozoa</taxon>
        <taxon>Arthropoda</taxon>
        <taxon>Hexapoda</taxon>
        <taxon>Insecta</taxon>
        <taxon>Pterygota</taxon>
        <taxon>Neoptera</taxon>
        <taxon>Polyneoptera</taxon>
        <taxon>Dictyoptera</taxon>
        <taxon>Blattodea</taxon>
        <taxon>Blattoidea</taxon>
        <taxon>Termitoidae</taxon>
        <taxon>Termopsidae</taxon>
        <taxon>Zootermopsis</taxon>
    </lineage>
</organism>
<evidence type="ECO:0000256" key="5">
    <source>
        <dbReference type="ARBA" id="ARBA00022989"/>
    </source>
</evidence>
<keyword evidence="7" id="KW-0675">Receptor</keyword>
<comment type="similarity">
    <text evidence="2">Belongs to the glutamate-gated ion channel (TC 1.A.10.1) family.</text>
</comment>
<evidence type="ECO:0000313" key="13">
    <source>
        <dbReference type="Proteomes" id="UP000027135"/>
    </source>
</evidence>
<evidence type="ECO:0000256" key="3">
    <source>
        <dbReference type="ARBA" id="ARBA00022475"/>
    </source>
</evidence>
<keyword evidence="3" id="KW-1003">Cell membrane</keyword>
<reference evidence="12 13" key="1">
    <citation type="journal article" date="2014" name="Nat. Commun.">
        <title>Molecular traces of alternative social organization in a termite genome.</title>
        <authorList>
            <person name="Terrapon N."/>
            <person name="Li C."/>
            <person name="Robertson H.M."/>
            <person name="Ji L."/>
            <person name="Meng X."/>
            <person name="Booth W."/>
            <person name="Chen Z."/>
            <person name="Childers C.P."/>
            <person name="Glastad K.M."/>
            <person name="Gokhale K."/>
            <person name="Gowin J."/>
            <person name="Gronenberg W."/>
            <person name="Hermansen R.A."/>
            <person name="Hu H."/>
            <person name="Hunt B.G."/>
            <person name="Huylmans A.K."/>
            <person name="Khalil S.M."/>
            <person name="Mitchell R.D."/>
            <person name="Munoz-Torres M.C."/>
            <person name="Mustard J.A."/>
            <person name="Pan H."/>
            <person name="Reese J.T."/>
            <person name="Scharf M.E."/>
            <person name="Sun F."/>
            <person name="Vogel H."/>
            <person name="Xiao J."/>
            <person name="Yang W."/>
            <person name="Yang Z."/>
            <person name="Yang Z."/>
            <person name="Zhou J."/>
            <person name="Zhu J."/>
            <person name="Brent C.S."/>
            <person name="Elsik C.G."/>
            <person name="Goodisman M.A."/>
            <person name="Liberles D.A."/>
            <person name="Roe R.M."/>
            <person name="Vargo E.L."/>
            <person name="Vilcinskas A."/>
            <person name="Wang J."/>
            <person name="Bornberg-Bauer E."/>
            <person name="Korb J."/>
            <person name="Zhang G."/>
            <person name="Liebig J."/>
        </authorList>
    </citation>
    <scope>NUCLEOTIDE SEQUENCE [LARGE SCALE GENOMIC DNA]</scope>
    <source>
        <tissue evidence="12">Whole organism</tissue>
    </source>
</reference>
<dbReference type="eggNOG" id="KOG1052">
    <property type="taxonomic scope" value="Eukaryota"/>
</dbReference>
<gene>
    <name evidence="12" type="ORF">L798_12871</name>
</gene>
<keyword evidence="6 9" id="KW-0472">Membrane</keyword>
<dbReference type="FunCoup" id="A0A067QT80">
    <property type="interactions" value="65"/>
</dbReference>
<feature type="domain" description="Ionotropic glutamate receptor C-terminal" evidence="11">
    <location>
        <begin position="365"/>
        <end position="635"/>
    </location>
</feature>
<dbReference type="Proteomes" id="UP000027135">
    <property type="component" value="Unassembled WGS sequence"/>
</dbReference>
<dbReference type="GO" id="GO:0005886">
    <property type="term" value="C:plasma membrane"/>
    <property type="evidence" value="ECO:0007669"/>
    <property type="project" value="UniProtKB-SubCell"/>
</dbReference>
<evidence type="ECO:0000256" key="7">
    <source>
        <dbReference type="ARBA" id="ARBA00023170"/>
    </source>
</evidence>
<evidence type="ECO:0000256" key="8">
    <source>
        <dbReference type="ARBA" id="ARBA00023180"/>
    </source>
</evidence>
<comment type="subcellular location">
    <subcellularLocation>
        <location evidence="1">Cell membrane</location>
        <topology evidence="1">Multi-pass membrane protein</topology>
    </subcellularLocation>
</comment>
<dbReference type="GO" id="GO:0050906">
    <property type="term" value="P:detection of stimulus involved in sensory perception"/>
    <property type="evidence" value="ECO:0007669"/>
    <property type="project" value="UniProtKB-ARBA"/>
</dbReference>
<keyword evidence="4 9" id="KW-0812">Transmembrane</keyword>
<dbReference type="EMBL" id="KK852981">
    <property type="protein sequence ID" value="KDR12916.1"/>
    <property type="molecule type" value="Genomic_DNA"/>
</dbReference>
<evidence type="ECO:0000256" key="1">
    <source>
        <dbReference type="ARBA" id="ARBA00004651"/>
    </source>
</evidence>
<evidence type="ECO:0000256" key="4">
    <source>
        <dbReference type="ARBA" id="ARBA00022692"/>
    </source>
</evidence>
<dbReference type="SUPFAM" id="SSF53850">
    <property type="entry name" value="Periplasmic binding protein-like II"/>
    <property type="match status" value="1"/>
</dbReference>
<dbReference type="PANTHER" id="PTHR42643:SF38">
    <property type="entry name" value="IONOTROPIC RECEPTOR 100A"/>
    <property type="match status" value="1"/>
</dbReference>
<evidence type="ECO:0000313" key="12">
    <source>
        <dbReference type="EMBL" id="KDR12916.1"/>
    </source>
</evidence>
<dbReference type="InterPro" id="IPR052192">
    <property type="entry name" value="Insect_Ionotropic_Sensory_Rcpt"/>
</dbReference>
<proteinExistence type="inferred from homology"/>
<dbReference type="InterPro" id="IPR001320">
    <property type="entry name" value="Iontro_rcpt_C"/>
</dbReference>
<dbReference type="PANTHER" id="PTHR42643">
    <property type="entry name" value="IONOTROPIC RECEPTOR 20A-RELATED"/>
    <property type="match status" value="1"/>
</dbReference>
<dbReference type="Gene3D" id="1.10.287.70">
    <property type="match status" value="1"/>
</dbReference>
<feature type="transmembrane region" description="Helical" evidence="9">
    <location>
        <begin position="359"/>
        <end position="382"/>
    </location>
</feature>
<feature type="signal peptide" evidence="10">
    <location>
        <begin position="1"/>
        <end position="16"/>
    </location>
</feature>
<dbReference type="Pfam" id="PF00060">
    <property type="entry name" value="Lig_chan"/>
    <property type="match status" value="1"/>
</dbReference>
<evidence type="ECO:0000256" key="2">
    <source>
        <dbReference type="ARBA" id="ARBA00008685"/>
    </source>
</evidence>
<feature type="transmembrane region" description="Helical" evidence="9">
    <location>
        <begin position="431"/>
        <end position="455"/>
    </location>
</feature>
<accession>A0A067QT80</accession>
<keyword evidence="5 9" id="KW-1133">Transmembrane helix</keyword>
<feature type="transmembrane region" description="Helical" evidence="9">
    <location>
        <begin position="626"/>
        <end position="648"/>
    </location>
</feature>
<sequence length="659" mass="74926">MLRFLCWFLMLKFVVSSRIKLMTTEEIHISSCLSAIVQQYFTHDQPLLVCLPESESVHPVWMDVMLGQLNQVTLWPVYVSQGESEDGIVATLTTKPHSYIIFTGPQGEFGNVTETLVGQLDALQSSLSWNPRGRFVVLVTARDSRPSHLLALKISETLWNKAMIVNDVIMIPNSDALLIKDSANENVIKLDVYTWFPYQTGRCAEPLEVVLVGQCIEGNVNLSHSVSVFANRIPNNLQSCPLRVTARDYEPYVVLTSNDSGTDGSTTYKYRGINTEHVLLFSEVTNMTVQFLPPGEGTLLDAHVLQLADVVERSADVAAGRYFQSTGLSAFADPTIPFITDNVRWYVPCPRPAAKMEKVMGVFSFSSWLCMIVVFILISLVFWRSANGPDIPVAMGSRNLKTVLNCVYFVWCVCMSVSVSEMPRTWKLRTWFLLFVWYCFAMNTVFQAFFITFLVEPGYNKQIKTMEELNESHLTYCLDANSKEHHKQISYQVYENFDSLPINLGSLKECLEYYFINGNITLLSPALYARFVASLMGLDQNGNELFCTLDQDEYYIHAVLYLSPGHPLLDRFNTLIRRFAESGLVNKYWSQLNFEVYIRNVAVSRETECEACSDVYLVFSLYHLRVAFVVLGFGCVLSFTVFLGELIYKWYGRQRTVTT</sequence>
<keyword evidence="13" id="KW-1185">Reference proteome</keyword>
<dbReference type="AlphaFoldDB" id="A0A067QT80"/>
<name>A0A067QT80_ZOONE</name>
<dbReference type="GO" id="GO:0015276">
    <property type="term" value="F:ligand-gated monoatomic ion channel activity"/>
    <property type="evidence" value="ECO:0007669"/>
    <property type="project" value="InterPro"/>
</dbReference>
<keyword evidence="10" id="KW-0732">Signal</keyword>
<feature type="transmembrane region" description="Helical" evidence="9">
    <location>
        <begin position="402"/>
        <end position="419"/>
    </location>
</feature>
<protein>
    <recommendedName>
        <fullName evidence="11">Ionotropic glutamate receptor C-terminal domain-containing protein</fullName>
    </recommendedName>
</protein>